<evidence type="ECO:0000313" key="1">
    <source>
        <dbReference type="EMBL" id="KAB7507445.1"/>
    </source>
</evidence>
<evidence type="ECO:0000313" key="2">
    <source>
        <dbReference type="Proteomes" id="UP000326759"/>
    </source>
</evidence>
<dbReference type="AlphaFoldDB" id="A0A5N5TMP7"/>
<reference evidence="1 2" key="1">
    <citation type="journal article" date="2019" name="PLoS Biol.">
        <title>Sex chromosomes control vertical transmission of feminizing Wolbachia symbionts in an isopod.</title>
        <authorList>
            <person name="Becking T."/>
            <person name="Chebbi M.A."/>
            <person name="Giraud I."/>
            <person name="Moumen B."/>
            <person name="Laverre T."/>
            <person name="Caubet Y."/>
            <person name="Peccoud J."/>
            <person name="Gilbert C."/>
            <person name="Cordaux R."/>
        </authorList>
    </citation>
    <scope>NUCLEOTIDE SEQUENCE [LARGE SCALE GENOMIC DNA]</scope>
    <source>
        <strain evidence="1">ANa2</strain>
        <tissue evidence="1">Whole body excluding digestive tract and cuticle</tissue>
    </source>
</reference>
<name>A0A5N5TMP7_9CRUS</name>
<dbReference type="EMBL" id="SEYY01000338">
    <property type="protein sequence ID" value="KAB7507445.1"/>
    <property type="molecule type" value="Genomic_DNA"/>
</dbReference>
<protein>
    <submittedName>
        <fullName evidence="1">Uncharacterized protein</fullName>
    </submittedName>
</protein>
<sequence>MTCFREFFMELKVSKDIGLVKMKDSYYVIGMIKGENEMVRVILDNEINYRRRAEYHPKWKLYYKYNGYDSSGVLNSEGYPYIYQFIIVFSTGTLDEFSCPRACKLFLIILDCALTDVEFPLYSHLNYDVGSSLEFRIGEKIKDIQSNERHHKMAEEIFKEMLSSPCSNFNFINIDYKKEDNQYTTVKCFFSSEETRAVVEICNEKNVDIFAIFIAVINNNLFHYAIENGFKGIFRTRVLHAMNGRRILKKEDVQHKLGSYFLPYMQHFAMESTDVKDIFEEASKIELRMIEFIKLELFCDQEALREIIIKKSGDNYNSGKWNPNYCYSVTNMGKFGSYLSS</sequence>
<organism evidence="1 2">
    <name type="scientific">Armadillidium nasatum</name>
    <dbReference type="NCBI Taxonomy" id="96803"/>
    <lineage>
        <taxon>Eukaryota</taxon>
        <taxon>Metazoa</taxon>
        <taxon>Ecdysozoa</taxon>
        <taxon>Arthropoda</taxon>
        <taxon>Crustacea</taxon>
        <taxon>Multicrustacea</taxon>
        <taxon>Malacostraca</taxon>
        <taxon>Eumalacostraca</taxon>
        <taxon>Peracarida</taxon>
        <taxon>Isopoda</taxon>
        <taxon>Oniscidea</taxon>
        <taxon>Crinocheta</taxon>
        <taxon>Armadillidiidae</taxon>
        <taxon>Armadillidium</taxon>
    </lineage>
</organism>
<gene>
    <name evidence="1" type="ORF">Anas_10307</name>
</gene>
<accession>A0A5N5TMP7</accession>
<proteinExistence type="predicted"/>
<keyword evidence="2" id="KW-1185">Reference proteome</keyword>
<dbReference type="Proteomes" id="UP000326759">
    <property type="component" value="Unassembled WGS sequence"/>
</dbReference>
<comment type="caution">
    <text evidence="1">The sequence shown here is derived from an EMBL/GenBank/DDBJ whole genome shotgun (WGS) entry which is preliminary data.</text>
</comment>